<proteinExistence type="predicted"/>
<evidence type="ECO:0000313" key="1">
    <source>
        <dbReference type="EMBL" id="QHT08740.1"/>
    </source>
</evidence>
<sequence length="129" mass="15369">MDKTAILKGFNNQFEEFLEDVESLFPNNKDIKTTKTGLMMLRKANPKMIIGVWYRYVCVKYEIYIENEDIEYFLQKDYSEDLQKNPNASQVLEGIDKIREPLRELDESNKKKTVQYLKNLNQLSKIYNN</sequence>
<protein>
    <submittedName>
        <fullName evidence="1">Uncharacterized protein</fullName>
    </submittedName>
</protein>
<name>A0A6C0CXQ9_9ZZZZ</name>
<organism evidence="1">
    <name type="scientific">viral metagenome</name>
    <dbReference type="NCBI Taxonomy" id="1070528"/>
    <lineage>
        <taxon>unclassified sequences</taxon>
        <taxon>metagenomes</taxon>
        <taxon>organismal metagenomes</taxon>
    </lineage>
</organism>
<reference evidence="1" key="1">
    <citation type="journal article" date="2020" name="Nature">
        <title>Giant virus diversity and host interactions through global metagenomics.</title>
        <authorList>
            <person name="Schulz F."/>
            <person name="Roux S."/>
            <person name="Paez-Espino D."/>
            <person name="Jungbluth S."/>
            <person name="Walsh D.A."/>
            <person name="Denef V.J."/>
            <person name="McMahon K.D."/>
            <person name="Konstantinidis K.T."/>
            <person name="Eloe-Fadrosh E.A."/>
            <person name="Kyrpides N.C."/>
            <person name="Woyke T."/>
        </authorList>
    </citation>
    <scope>NUCLEOTIDE SEQUENCE</scope>
    <source>
        <strain evidence="1">GVMAG-M-3300023109-53</strain>
    </source>
</reference>
<accession>A0A6C0CXQ9</accession>
<dbReference type="AlphaFoldDB" id="A0A6C0CXQ9"/>
<dbReference type="EMBL" id="MN739500">
    <property type="protein sequence ID" value="QHT08740.1"/>
    <property type="molecule type" value="Genomic_DNA"/>
</dbReference>